<gene>
    <name evidence="2" type="ORF">FMOSSE_LOCUS13228</name>
</gene>
<accession>A0A9N9HJX5</accession>
<keyword evidence="1" id="KW-0175">Coiled coil</keyword>
<feature type="coiled-coil region" evidence="1">
    <location>
        <begin position="73"/>
        <end position="153"/>
    </location>
</feature>
<evidence type="ECO:0000256" key="1">
    <source>
        <dbReference type="SAM" id="Coils"/>
    </source>
</evidence>
<feature type="non-terminal residue" evidence="2">
    <location>
        <position position="183"/>
    </location>
</feature>
<dbReference type="Proteomes" id="UP000789375">
    <property type="component" value="Unassembled WGS sequence"/>
</dbReference>
<organism evidence="2 3">
    <name type="scientific">Funneliformis mosseae</name>
    <name type="common">Endomycorrhizal fungus</name>
    <name type="synonym">Glomus mosseae</name>
    <dbReference type="NCBI Taxonomy" id="27381"/>
    <lineage>
        <taxon>Eukaryota</taxon>
        <taxon>Fungi</taxon>
        <taxon>Fungi incertae sedis</taxon>
        <taxon>Mucoromycota</taxon>
        <taxon>Glomeromycotina</taxon>
        <taxon>Glomeromycetes</taxon>
        <taxon>Glomerales</taxon>
        <taxon>Glomeraceae</taxon>
        <taxon>Funneliformis</taxon>
    </lineage>
</organism>
<name>A0A9N9HJX5_FUNMO</name>
<evidence type="ECO:0000313" key="3">
    <source>
        <dbReference type="Proteomes" id="UP000789375"/>
    </source>
</evidence>
<protein>
    <submittedName>
        <fullName evidence="2">3300_t:CDS:1</fullName>
    </submittedName>
</protein>
<dbReference type="AlphaFoldDB" id="A0A9N9HJX5"/>
<dbReference type="EMBL" id="CAJVPP010007463">
    <property type="protein sequence ID" value="CAG8688647.1"/>
    <property type="molecule type" value="Genomic_DNA"/>
</dbReference>
<evidence type="ECO:0000313" key="2">
    <source>
        <dbReference type="EMBL" id="CAG8688647.1"/>
    </source>
</evidence>
<reference evidence="2" key="1">
    <citation type="submission" date="2021-06" db="EMBL/GenBank/DDBJ databases">
        <authorList>
            <person name="Kallberg Y."/>
            <person name="Tangrot J."/>
            <person name="Rosling A."/>
        </authorList>
    </citation>
    <scope>NUCLEOTIDE SEQUENCE</scope>
    <source>
        <strain evidence="2">87-6 pot B 2015</strain>
    </source>
</reference>
<feature type="non-terminal residue" evidence="2">
    <location>
        <position position="1"/>
    </location>
</feature>
<proteinExistence type="predicted"/>
<sequence>MALKSNLKDLKEIIKDLEKADEDNQFTLNFLRDEIGSDDLDNLKELLGGRKLTEILAELSDRKQDVIILNNHLITKEKELLKLNSQLKYLEEKVKEREEAINVLEERNKEIEVKTNEIIKIVDNQTTTKKETIKYLEEKFREHEKEVKMMQEIIIELGEIDSEDLIVLYLQGSITYGTYGLHL</sequence>
<keyword evidence="3" id="KW-1185">Reference proteome</keyword>
<comment type="caution">
    <text evidence="2">The sequence shown here is derived from an EMBL/GenBank/DDBJ whole genome shotgun (WGS) entry which is preliminary data.</text>
</comment>